<organism evidence="1 2">
    <name type="scientific">Decorospora gaudefroyi</name>
    <dbReference type="NCBI Taxonomy" id="184978"/>
    <lineage>
        <taxon>Eukaryota</taxon>
        <taxon>Fungi</taxon>
        <taxon>Dikarya</taxon>
        <taxon>Ascomycota</taxon>
        <taxon>Pezizomycotina</taxon>
        <taxon>Dothideomycetes</taxon>
        <taxon>Pleosporomycetidae</taxon>
        <taxon>Pleosporales</taxon>
        <taxon>Pleosporineae</taxon>
        <taxon>Pleosporaceae</taxon>
        <taxon>Decorospora</taxon>
    </lineage>
</organism>
<dbReference type="Proteomes" id="UP000800040">
    <property type="component" value="Unassembled WGS sequence"/>
</dbReference>
<proteinExistence type="predicted"/>
<keyword evidence="2" id="KW-1185">Reference proteome</keyword>
<evidence type="ECO:0000313" key="1">
    <source>
        <dbReference type="EMBL" id="KAF1836568.1"/>
    </source>
</evidence>
<gene>
    <name evidence="1" type="ORF">BDW02DRAFT_596235</name>
</gene>
<name>A0A6A5KHG5_9PLEO</name>
<dbReference type="AlphaFoldDB" id="A0A6A5KHG5"/>
<sequence>MSALLLGPSPQGTSEYARKLITPAPRRRRLRLSYTSPTSLFIPIHRSHHFAGPRFYKSDRVRPLATAHFSPPTAFGHVKGSPITTASALILLNLQIVSARPAPHVYNNIPPPRLVVV</sequence>
<accession>A0A6A5KHG5</accession>
<dbReference type="EMBL" id="ML975271">
    <property type="protein sequence ID" value="KAF1836568.1"/>
    <property type="molecule type" value="Genomic_DNA"/>
</dbReference>
<evidence type="ECO:0000313" key="2">
    <source>
        <dbReference type="Proteomes" id="UP000800040"/>
    </source>
</evidence>
<dbReference type="OrthoDB" id="10578860at2759"/>
<reference evidence="1" key="1">
    <citation type="submission" date="2020-01" db="EMBL/GenBank/DDBJ databases">
        <authorList>
            <consortium name="DOE Joint Genome Institute"/>
            <person name="Haridas S."/>
            <person name="Albert R."/>
            <person name="Binder M."/>
            <person name="Bloem J."/>
            <person name="Labutti K."/>
            <person name="Salamov A."/>
            <person name="Andreopoulos B."/>
            <person name="Baker S.E."/>
            <person name="Barry K."/>
            <person name="Bills G."/>
            <person name="Bluhm B.H."/>
            <person name="Cannon C."/>
            <person name="Castanera R."/>
            <person name="Culley D.E."/>
            <person name="Daum C."/>
            <person name="Ezra D."/>
            <person name="Gonzalez J.B."/>
            <person name="Henrissat B."/>
            <person name="Kuo A."/>
            <person name="Liang C."/>
            <person name="Lipzen A."/>
            <person name="Lutzoni F."/>
            <person name="Magnuson J."/>
            <person name="Mondo S."/>
            <person name="Nolan M."/>
            <person name="Ohm R."/>
            <person name="Pangilinan J."/>
            <person name="Park H.-J."/>
            <person name="Ramirez L."/>
            <person name="Alfaro M."/>
            <person name="Sun H."/>
            <person name="Tritt A."/>
            <person name="Yoshinaga Y."/>
            <person name="Zwiers L.-H."/>
            <person name="Turgeon B.G."/>
            <person name="Goodwin S.B."/>
            <person name="Spatafora J.W."/>
            <person name="Crous P.W."/>
            <person name="Grigoriev I.V."/>
        </authorList>
    </citation>
    <scope>NUCLEOTIDE SEQUENCE</scope>
    <source>
        <strain evidence="1">P77</strain>
    </source>
</reference>
<protein>
    <submittedName>
        <fullName evidence="1">Uncharacterized protein</fullName>
    </submittedName>
</protein>